<comment type="caution">
    <text evidence="1">The sequence shown here is derived from an EMBL/GenBank/DDBJ whole genome shotgun (WGS) entry which is preliminary data.</text>
</comment>
<reference evidence="1" key="1">
    <citation type="journal article" date="2014" name="Front. Microbiol.">
        <title>High frequency of phylogenetically diverse reductive dehalogenase-homologous genes in deep subseafloor sedimentary metagenomes.</title>
        <authorList>
            <person name="Kawai M."/>
            <person name="Futagami T."/>
            <person name="Toyoda A."/>
            <person name="Takaki Y."/>
            <person name="Nishi S."/>
            <person name="Hori S."/>
            <person name="Arai W."/>
            <person name="Tsubouchi T."/>
            <person name="Morono Y."/>
            <person name="Uchiyama I."/>
            <person name="Ito T."/>
            <person name="Fujiyama A."/>
            <person name="Inagaki F."/>
            <person name="Takami H."/>
        </authorList>
    </citation>
    <scope>NUCLEOTIDE SEQUENCE</scope>
    <source>
        <strain evidence="1">Expedition CK06-06</strain>
    </source>
</reference>
<protein>
    <submittedName>
        <fullName evidence="1">Uncharacterized protein</fullName>
    </submittedName>
</protein>
<accession>X1LUS9</accession>
<dbReference type="EMBL" id="BARV01012644">
    <property type="protein sequence ID" value="GAI06165.1"/>
    <property type="molecule type" value="Genomic_DNA"/>
</dbReference>
<organism evidence="1">
    <name type="scientific">marine sediment metagenome</name>
    <dbReference type="NCBI Taxonomy" id="412755"/>
    <lineage>
        <taxon>unclassified sequences</taxon>
        <taxon>metagenomes</taxon>
        <taxon>ecological metagenomes</taxon>
    </lineage>
</organism>
<proteinExistence type="predicted"/>
<gene>
    <name evidence="1" type="ORF">S06H3_23311</name>
</gene>
<feature type="non-terminal residue" evidence="1">
    <location>
        <position position="31"/>
    </location>
</feature>
<evidence type="ECO:0000313" key="1">
    <source>
        <dbReference type="EMBL" id="GAI06165.1"/>
    </source>
</evidence>
<dbReference type="AlphaFoldDB" id="X1LUS9"/>
<name>X1LUS9_9ZZZZ</name>
<sequence>MIKDFQKKEMLSDQELKDIRDFISKALARKR</sequence>